<evidence type="ECO:0008006" key="3">
    <source>
        <dbReference type="Google" id="ProtNLM"/>
    </source>
</evidence>
<name>A0A4Y2S7A5_ARAVE</name>
<accession>A0A4Y2S7A5</accession>
<dbReference type="Proteomes" id="UP000499080">
    <property type="component" value="Unassembled WGS sequence"/>
</dbReference>
<sequence>MEYFQSVCVPASECSRKWTFTLHICKYTLPLEHHQGSILGVSENLLTDCCTPRFVPVGILNVLFGLLKSMEYFRVCLCTSKWNVLANDIPLHICSILFL</sequence>
<dbReference type="EMBL" id="BGPR01019862">
    <property type="protein sequence ID" value="GBN83165.1"/>
    <property type="molecule type" value="Genomic_DNA"/>
</dbReference>
<proteinExistence type="predicted"/>
<organism evidence="1 2">
    <name type="scientific">Araneus ventricosus</name>
    <name type="common">Orbweaver spider</name>
    <name type="synonym">Epeira ventricosa</name>
    <dbReference type="NCBI Taxonomy" id="182803"/>
    <lineage>
        <taxon>Eukaryota</taxon>
        <taxon>Metazoa</taxon>
        <taxon>Ecdysozoa</taxon>
        <taxon>Arthropoda</taxon>
        <taxon>Chelicerata</taxon>
        <taxon>Arachnida</taxon>
        <taxon>Araneae</taxon>
        <taxon>Araneomorphae</taxon>
        <taxon>Entelegynae</taxon>
        <taxon>Araneoidea</taxon>
        <taxon>Araneidae</taxon>
        <taxon>Araneus</taxon>
    </lineage>
</organism>
<gene>
    <name evidence="1" type="ORF">AVEN_5850_1</name>
</gene>
<evidence type="ECO:0000313" key="2">
    <source>
        <dbReference type="Proteomes" id="UP000499080"/>
    </source>
</evidence>
<evidence type="ECO:0000313" key="1">
    <source>
        <dbReference type="EMBL" id="GBN83165.1"/>
    </source>
</evidence>
<keyword evidence="2" id="KW-1185">Reference proteome</keyword>
<reference evidence="1 2" key="1">
    <citation type="journal article" date="2019" name="Sci. Rep.">
        <title>Orb-weaving spider Araneus ventricosus genome elucidates the spidroin gene catalogue.</title>
        <authorList>
            <person name="Kono N."/>
            <person name="Nakamura H."/>
            <person name="Ohtoshi R."/>
            <person name="Moran D.A.P."/>
            <person name="Shinohara A."/>
            <person name="Yoshida Y."/>
            <person name="Fujiwara M."/>
            <person name="Mori M."/>
            <person name="Tomita M."/>
            <person name="Arakawa K."/>
        </authorList>
    </citation>
    <scope>NUCLEOTIDE SEQUENCE [LARGE SCALE GENOMIC DNA]</scope>
</reference>
<comment type="caution">
    <text evidence="1">The sequence shown here is derived from an EMBL/GenBank/DDBJ whole genome shotgun (WGS) entry which is preliminary data.</text>
</comment>
<dbReference type="AlphaFoldDB" id="A0A4Y2S7A5"/>
<protein>
    <recommendedName>
        <fullName evidence="3">F-box domain-containing protein</fullName>
    </recommendedName>
</protein>